<evidence type="ECO:0000256" key="5">
    <source>
        <dbReference type="RuleBase" id="RU365090"/>
    </source>
</evidence>
<evidence type="ECO:0000256" key="3">
    <source>
        <dbReference type="ARBA" id="ARBA00022505"/>
    </source>
</evidence>
<proteinExistence type="inferred from homology"/>
<dbReference type="GO" id="GO:0006777">
    <property type="term" value="P:Mo-molybdopterin cofactor biosynthetic process"/>
    <property type="evidence" value="ECO:0007669"/>
    <property type="project" value="UniProtKB-UniRule"/>
</dbReference>
<reference evidence="8 9" key="1">
    <citation type="submission" date="2016-10" db="EMBL/GenBank/DDBJ databases">
        <authorList>
            <person name="de Groot N.N."/>
        </authorList>
    </citation>
    <scope>NUCLEOTIDE SEQUENCE [LARGE SCALE GENOMIC DNA]</scope>
    <source>
        <strain evidence="8 9">JCM 11308</strain>
    </source>
</reference>
<keyword evidence="3 5" id="KW-0500">Molybdenum</keyword>
<dbReference type="InterPro" id="IPR025877">
    <property type="entry name" value="MobA-like_NTP_Trfase"/>
</dbReference>
<dbReference type="Gene3D" id="3.40.980.10">
    <property type="entry name" value="MoaB/Mog-like domain"/>
    <property type="match status" value="1"/>
</dbReference>
<evidence type="ECO:0000259" key="7">
    <source>
        <dbReference type="SMART" id="SM00852"/>
    </source>
</evidence>
<dbReference type="InterPro" id="IPR036135">
    <property type="entry name" value="MoeA_linker/N_sf"/>
</dbReference>
<dbReference type="GO" id="GO:0016779">
    <property type="term" value="F:nucleotidyltransferase activity"/>
    <property type="evidence" value="ECO:0007669"/>
    <property type="project" value="UniProtKB-ARBA"/>
</dbReference>
<dbReference type="SUPFAM" id="SSF53218">
    <property type="entry name" value="Molybdenum cofactor biosynthesis proteins"/>
    <property type="match status" value="1"/>
</dbReference>
<accession>A0A1G6YL96</accession>
<dbReference type="InterPro" id="IPR005110">
    <property type="entry name" value="MoeA_linker/N"/>
</dbReference>
<feature type="compositionally biased region" description="Basic and acidic residues" evidence="6">
    <location>
        <begin position="319"/>
        <end position="340"/>
    </location>
</feature>
<keyword evidence="5" id="KW-0501">Molybdenum cofactor biosynthesis</keyword>
<dbReference type="SUPFAM" id="SSF63882">
    <property type="entry name" value="MoeA N-terminal region -like"/>
    <property type="match status" value="1"/>
</dbReference>
<dbReference type="AlphaFoldDB" id="A0A1G6YL96"/>
<dbReference type="Gene3D" id="2.40.340.10">
    <property type="entry name" value="MoeA, C-terminal, domain IV"/>
    <property type="match status" value="1"/>
</dbReference>
<dbReference type="SMART" id="SM00852">
    <property type="entry name" value="MoCF_biosynth"/>
    <property type="match status" value="1"/>
</dbReference>
<dbReference type="InterPro" id="IPR029044">
    <property type="entry name" value="Nucleotide-diphossugar_trans"/>
</dbReference>
<keyword evidence="5" id="KW-0479">Metal-binding</keyword>
<dbReference type="RefSeq" id="WP_072843561.1">
    <property type="nucleotide sequence ID" value="NZ_FNAB01000007.1"/>
</dbReference>
<dbReference type="Gene3D" id="3.90.105.10">
    <property type="entry name" value="Molybdopterin biosynthesis moea protein, domain 2"/>
    <property type="match status" value="1"/>
</dbReference>
<name>A0A1G6YL96_9NOCA</name>
<dbReference type="GO" id="GO:0046872">
    <property type="term" value="F:metal ion binding"/>
    <property type="evidence" value="ECO:0007669"/>
    <property type="project" value="UniProtKB-UniRule"/>
</dbReference>
<sequence>MTHGQARFDAIVLAGGSGSRMGGVDKPSIEVAGRSMLDTALDAVADASAVVVVGPHRAGLAPTVRQTQESPPGSGPVAAVAAGLAELGDAELVVVLAADLPFITPAAIATLAAALVSGPTADAAFAVDESGRVQFLLGLWRVDALASRLRALGADGPANQPMKVLVPKNHATVLMSGISDCDTDADLARARARSTGPLASGSATELSLDEARARVHRGVDMLTVRTLAPVRALGGALARPLTAAAPLPRLAVSAMDGYAVSGSGPWQLDPMIRYAGSEDELELPDGHAVRIATGAHLPTGADAVLRDEHVDATGTTLRRRPDAPVRDDTRRRGEDWHEGDELAPAGTPVTPALASVALSAEVGELAVRGPVRARIVVSGDEIRRDGPLRPGQTRDSLGPLMPQFLSWCGVHTATEAHLRDTAGGFDELLAPSTGLATAEHLVVIVGATGGGAADHLRLALDRRGARTLVGRVRCRPGGSQVVATLPDGRVVLGLPGNPYAAVVTLLAMTPTLVAALTGVPRPPVVTGAVVNAAEVGADVARLVPVTRLADGRWRAVAGFRTAHLAGLIGADALAVIEPGAPDGGHAELLTLPR</sequence>
<gene>
    <name evidence="8" type="ORF">SAMN05444580_107219</name>
</gene>
<dbReference type="GO" id="GO:0061599">
    <property type="term" value="F:molybdopterin molybdotransferase activity"/>
    <property type="evidence" value="ECO:0007669"/>
    <property type="project" value="UniProtKB-UniRule"/>
</dbReference>
<dbReference type="PANTHER" id="PTHR10192">
    <property type="entry name" value="MOLYBDOPTERIN BIOSYNTHESIS PROTEIN"/>
    <property type="match status" value="1"/>
</dbReference>
<dbReference type="Proteomes" id="UP000199417">
    <property type="component" value="Unassembled WGS sequence"/>
</dbReference>
<evidence type="ECO:0000256" key="6">
    <source>
        <dbReference type="SAM" id="MobiDB-lite"/>
    </source>
</evidence>
<dbReference type="SUPFAM" id="SSF53448">
    <property type="entry name" value="Nucleotide-diphospho-sugar transferases"/>
    <property type="match status" value="1"/>
</dbReference>
<dbReference type="UniPathway" id="UPA00344"/>
<comment type="similarity">
    <text evidence="2 5">Belongs to the MoeA family.</text>
</comment>
<dbReference type="InterPro" id="IPR038987">
    <property type="entry name" value="MoeA-like"/>
</dbReference>
<feature type="region of interest" description="Disordered" evidence="6">
    <location>
        <begin position="312"/>
        <end position="348"/>
    </location>
</feature>
<evidence type="ECO:0000256" key="2">
    <source>
        <dbReference type="ARBA" id="ARBA00010763"/>
    </source>
</evidence>
<dbReference type="Pfam" id="PF03453">
    <property type="entry name" value="MoeA_N"/>
    <property type="match status" value="1"/>
</dbReference>
<organism evidence="8 9">
    <name type="scientific">Rhodococcus tukisamuensis</name>
    <dbReference type="NCBI Taxonomy" id="168276"/>
    <lineage>
        <taxon>Bacteria</taxon>
        <taxon>Bacillati</taxon>
        <taxon>Actinomycetota</taxon>
        <taxon>Actinomycetes</taxon>
        <taxon>Mycobacteriales</taxon>
        <taxon>Nocardiaceae</taxon>
        <taxon>Rhodococcus</taxon>
    </lineage>
</organism>
<dbReference type="EC" id="2.10.1.1" evidence="5"/>
<dbReference type="InterPro" id="IPR036425">
    <property type="entry name" value="MoaB/Mog-like_dom_sf"/>
</dbReference>
<dbReference type="Pfam" id="PF12804">
    <property type="entry name" value="NTP_transf_3"/>
    <property type="match status" value="1"/>
</dbReference>
<keyword evidence="5" id="KW-0460">Magnesium</keyword>
<feature type="domain" description="MoaB/Mog" evidence="7">
    <location>
        <begin position="374"/>
        <end position="515"/>
    </location>
</feature>
<dbReference type="EMBL" id="FNAB01000007">
    <property type="protein sequence ID" value="SDD91092.1"/>
    <property type="molecule type" value="Genomic_DNA"/>
</dbReference>
<comment type="catalytic activity">
    <reaction evidence="4">
        <text>adenylyl-molybdopterin + molybdate = Mo-molybdopterin + AMP + H(+)</text>
        <dbReference type="Rhea" id="RHEA:35047"/>
        <dbReference type="ChEBI" id="CHEBI:15378"/>
        <dbReference type="ChEBI" id="CHEBI:36264"/>
        <dbReference type="ChEBI" id="CHEBI:62727"/>
        <dbReference type="ChEBI" id="CHEBI:71302"/>
        <dbReference type="ChEBI" id="CHEBI:456215"/>
        <dbReference type="EC" id="2.10.1.1"/>
    </reaction>
</comment>
<dbReference type="Gene3D" id="2.170.190.11">
    <property type="entry name" value="Molybdopterin biosynthesis moea protein, domain 3"/>
    <property type="match status" value="1"/>
</dbReference>
<evidence type="ECO:0000313" key="8">
    <source>
        <dbReference type="EMBL" id="SDD91092.1"/>
    </source>
</evidence>
<protein>
    <recommendedName>
        <fullName evidence="5">Molybdopterin molybdenumtransferase</fullName>
        <ecNumber evidence="5">2.10.1.1</ecNumber>
    </recommendedName>
</protein>
<dbReference type="GO" id="GO:0005829">
    <property type="term" value="C:cytosol"/>
    <property type="evidence" value="ECO:0007669"/>
    <property type="project" value="TreeGrafter"/>
</dbReference>
<keyword evidence="9" id="KW-1185">Reference proteome</keyword>
<comment type="pathway">
    <text evidence="5">Cofactor biosynthesis; molybdopterin biosynthesis.</text>
</comment>
<dbReference type="PANTHER" id="PTHR10192:SF5">
    <property type="entry name" value="GEPHYRIN"/>
    <property type="match status" value="1"/>
</dbReference>
<comment type="cofactor">
    <cofactor evidence="5">
        <name>Mg(2+)</name>
        <dbReference type="ChEBI" id="CHEBI:18420"/>
    </cofactor>
</comment>
<dbReference type="STRING" id="168276.SAMN05444580_107219"/>
<dbReference type="Pfam" id="PF00994">
    <property type="entry name" value="MoCF_biosynth"/>
    <property type="match status" value="1"/>
</dbReference>
<evidence type="ECO:0000313" key="9">
    <source>
        <dbReference type="Proteomes" id="UP000199417"/>
    </source>
</evidence>
<comment type="function">
    <text evidence="1 5">Catalyzes the insertion of molybdate into adenylated molybdopterin with the concomitant release of AMP.</text>
</comment>
<keyword evidence="5" id="KW-0808">Transferase</keyword>
<dbReference type="Gene3D" id="3.90.550.10">
    <property type="entry name" value="Spore Coat Polysaccharide Biosynthesis Protein SpsA, Chain A"/>
    <property type="match status" value="1"/>
</dbReference>
<dbReference type="InterPro" id="IPR036688">
    <property type="entry name" value="MoeA_C_domain_IV_sf"/>
</dbReference>
<evidence type="ECO:0000256" key="1">
    <source>
        <dbReference type="ARBA" id="ARBA00002901"/>
    </source>
</evidence>
<evidence type="ECO:0000256" key="4">
    <source>
        <dbReference type="ARBA" id="ARBA00047317"/>
    </source>
</evidence>
<dbReference type="InterPro" id="IPR001453">
    <property type="entry name" value="MoaB/Mog_dom"/>
</dbReference>